<dbReference type="EMBL" id="JAFLRJ010000099">
    <property type="protein sequence ID" value="MBO0512403.1"/>
    <property type="molecule type" value="Genomic_DNA"/>
</dbReference>
<dbReference type="Proteomes" id="UP000664167">
    <property type="component" value="Unassembled WGS sequence"/>
</dbReference>
<gene>
    <name evidence="1" type="ORF">J0695_11375</name>
</gene>
<evidence type="ECO:0008006" key="3">
    <source>
        <dbReference type="Google" id="ProtNLM"/>
    </source>
</evidence>
<dbReference type="Gene3D" id="3.30.870.10">
    <property type="entry name" value="Endonuclease Chain A"/>
    <property type="match status" value="1"/>
</dbReference>
<dbReference type="PANTHER" id="PTHR34293:SF1">
    <property type="entry name" value="HTH-TYPE TRANSCRIPTIONAL REGULATOR TRMBL2"/>
    <property type="match status" value="1"/>
</dbReference>
<reference evidence="1" key="1">
    <citation type="submission" date="2021-03" db="EMBL/GenBank/DDBJ databases">
        <title>Streptomyces poriferae sp. nov., a novel marine sponge-derived Actinobacteria species with anti-MRSA activity.</title>
        <authorList>
            <person name="Sandoval-Powers M."/>
            <person name="Kralova S."/>
            <person name="Nguyen G.-S."/>
            <person name="Fawwal D."/>
            <person name="Degnes K."/>
            <person name="Klinkenberg G."/>
            <person name="Sletta H."/>
            <person name="Wentzel A."/>
            <person name="Liles M.R."/>
        </authorList>
    </citation>
    <scope>NUCLEOTIDE SEQUENCE</scope>
    <source>
        <strain evidence="1">DSM 41794</strain>
    </source>
</reference>
<evidence type="ECO:0000313" key="2">
    <source>
        <dbReference type="Proteomes" id="UP000664167"/>
    </source>
</evidence>
<evidence type="ECO:0000313" key="1">
    <source>
        <dbReference type="EMBL" id="MBO0512403.1"/>
    </source>
</evidence>
<comment type="caution">
    <text evidence="1">The sequence shown here is derived from an EMBL/GenBank/DDBJ whole genome shotgun (WGS) entry which is preliminary data.</text>
</comment>
<organism evidence="1 2">
    <name type="scientific">Streptomyces beijiangensis</name>
    <dbReference type="NCBI Taxonomy" id="163361"/>
    <lineage>
        <taxon>Bacteria</taxon>
        <taxon>Bacillati</taxon>
        <taxon>Actinomycetota</taxon>
        <taxon>Actinomycetes</taxon>
        <taxon>Kitasatosporales</taxon>
        <taxon>Streptomycetaceae</taxon>
        <taxon>Streptomyces</taxon>
    </lineage>
</organism>
<protein>
    <recommendedName>
        <fullName evidence="3">Regulatory protein, luxR family</fullName>
    </recommendedName>
</protein>
<dbReference type="Gene3D" id="1.10.10.10">
    <property type="entry name" value="Winged helix-like DNA-binding domain superfamily/Winged helix DNA-binding domain"/>
    <property type="match status" value="1"/>
</dbReference>
<dbReference type="InterPro" id="IPR036388">
    <property type="entry name" value="WH-like_DNA-bd_sf"/>
</dbReference>
<accession>A0A939JFH9</accession>
<dbReference type="AlphaFoldDB" id="A0A939JFH9"/>
<proteinExistence type="predicted"/>
<dbReference type="RefSeq" id="WP_206961796.1">
    <property type="nucleotide sequence ID" value="NZ_BAAAJJ010000002.1"/>
</dbReference>
<sequence length="322" mass="34866">MGTDVEKAEWARVVEVYKKAISGGDGRLDPDAADTHLLVQYGLAVAGAIGDSCVPVNPWDAERRVAKMALDLVAKGARQALRYAELSSELGPAAAGARTPAIHRLTSGEANARINELLEDVQQTILVGQPGPRARGALEAVLERDLELLARGVAMRTLYAQTSQADPALRSHVEQLAAGGARFRTSSQPFAKVVIGDRRWAFFSDDPDQAAAGEAGAYLVTEPAMVGYLAEDFRRDWDTATEWARQPAGDGAPSAERSRFEQQREVMRQLAAGRTQAAAAIRLGMAKSTLTKIVKELMDERNLESSFQLAMWLGANPEWLRA</sequence>
<keyword evidence="2" id="KW-1185">Reference proteome</keyword>
<name>A0A939JFH9_9ACTN</name>
<dbReference type="PANTHER" id="PTHR34293">
    <property type="entry name" value="HTH-TYPE TRANSCRIPTIONAL REGULATOR TRMBL2"/>
    <property type="match status" value="1"/>
</dbReference>
<dbReference type="InterPro" id="IPR051797">
    <property type="entry name" value="TrmB-like"/>
</dbReference>